<proteinExistence type="predicted"/>
<organism evidence="1 2">
    <name type="scientific">Halomonas flagellata</name>
    <dbReference type="NCBI Taxonomy" id="2920385"/>
    <lineage>
        <taxon>Bacteria</taxon>
        <taxon>Pseudomonadati</taxon>
        <taxon>Pseudomonadota</taxon>
        <taxon>Gammaproteobacteria</taxon>
        <taxon>Oceanospirillales</taxon>
        <taxon>Halomonadaceae</taxon>
        <taxon>Halomonas</taxon>
    </lineage>
</organism>
<dbReference type="RefSeq" id="WP_240567688.1">
    <property type="nucleotide sequence ID" value="NZ_JAKVPY010000007.1"/>
</dbReference>
<reference evidence="1 2" key="1">
    <citation type="submission" date="2022-02" db="EMBL/GenBank/DDBJ databases">
        <title>Halomonas fukangensis sp. nov., a halophilic bacterium isolated from a bulk soil of Kalidium foliatum at Fukang.</title>
        <authorList>
            <person name="Huang Y."/>
        </authorList>
    </citation>
    <scope>NUCLEOTIDE SEQUENCE [LARGE SCALE GENOMIC DNA]</scope>
    <source>
        <strain evidence="1 2">EGI 63088</strain>
    </source>
</reference>
<keyword evidence="2" id="KW-1185">Reference proteome</keyword>
<name>A0ABS9RST2_9GAMM</name>
<dbReference type="EMBL" id="JAKVPY010000007">
    <property type="protein sequence ID" value="MCH4562913.1"/>
    <property type="molecule type" value="Genomic_DNA"/>
</dbReference>
<evidence type="ECO:0000313" key="2">
    <source>
        <dbReference type="Proteomes" id="UP001202117"/>
    </source>
</evidence>
<protein>
    <submittedName>
        <fullName evidence="1">Uncharacterized protein</fullName>
    </submittedName>
</protein>
<sequence>MQEYQDQRRAMVSSSRGRGIPPATAGAVIALVLALLSPVAESGESTDIVWHAALEVATGEAHRGPWRMNESDFRYVDDASVALHEDGMAAVVWADQAPQEEHKLIKKSLKVRNRPGADLQGILI</sequence>
<gene>
    <name evidence="1" type="ORF">MKP05_07190</name>
</gene>
<evidence type="ECO:0000313" key="1">
    <source>
        <dbReference type="EMBL" id="MCH4562913.1"/>
    </source>
</evidence>
<comment type="caution">
    <text evidence="1">The sequence shown here is derived from an EMBL/GenBank/DDBJ whole genome shotgun (WGS) entry which is preliminary data.</text>
</comment>
<accession>A0ABS9RST2</accession>
<dbReference type="Proteomes" id="UP001202117">
    <property type="component" value="Unassembled WGS sequence"/>
</dbReference>